<dbReference type="EMBL" id="CP014579">
    <property type="protein sequence ID" value="ANB74889.1"/>
    <property type="molecule type" value="Genomic_DNA"/>
</dbReference>
<gene>
    <name evidence="1" type="ORF">AYM40_20780</name>
</gene>
<organism evidence="1 2">
    <name type="scientific">Paraburkholderia phytofirmans OLGA172</name>
    <dbReference type="NCBI Taxonomy" id="1417228"/>
    <lineage>
        <taxon>Bacteria</taxon>
        <taxon>Pseudomonadati</taxon>
        <taxon>Pseudomonadota</taxon>
        <taxon>Betaproteobacteria</taxon>
        <taxon>Burkholderiales</taxon>
        <taxon>Burkholderiaceae</taxon>
        <taxon>Paraburkholderia</taxon>
    </lineage>
</organism>
<reference evidence="1 2" key="1">
    <citation type="journal article" date="2016" name="Gene">
        <title>PacBio SMRT assembly of a complex multi-replicon genome reveals chlorocatechol degradative operon in a region of genome plasticity.</title>
        <authorList>
            <person name="Ricker N."/>
            <person name="Shen S.Y."/>
            <person name="Goordial J."/>
            <person name="Jin S."/>
            <person name="Fulthorpe R.R."/>
        </authorList>
    </citation>
    <scope>NUCLEOTIDE SEQUENCE [LARGE SCALE GENOMIC DNA]</scope>
    <source>
        <strain evidence="1 2">OLGA172</strain>
    </source>
</reference>
<accession>A0A160FPX4</accession>
<name>A0A160FPX4_9BURK</name>
<sequence length="349" mass="38153">MPTVLTPADLYVAKGDPGLRECLSSCNIYIVASRPRILIAREIELKGDVAHGNFLVHRSGAAVKIPFEWPITNDVTGTGAPVEAVEVLATGTHVLVTSAGVGRLCASNLLVSCARSTLTQEDRDLMVLYVGQAIGRSTRRSALDRLWCHSTLQRVLAEASTYDPNTEVLLLLYRFDDASTIVSTGGDLTADSQASHSEDLAHLDRLHKWQLTQRAKVALAEAGLIRHFQPQFNALLVASDFTAKKKLKALQGLMSQGITGLIVEVCSSNISSRLCSSAAPPLDMSTYFSPEALRGDNLTGETDKLAWSQQLHAMTHSQYASFPLTTPKERDSFMHGIVWQGHQERERLF</sequence>
<proteinExistence type="predicted"/>
<evidence type="ECO:0000313" key="1">
    <source>
        <dbReference type="EMBL" id="ANB74889.1"/>
    </source>
</evidence>
<protein>
    <submittedName>
        <fullName evidence="1">Uncharacterized protein</fullName>
    </submittedName>
</protein>
<keyword evidence="2" id="KW-1185">Reference proteome</keyword>
<dbReference type="KEGG" id="buz:AYM40_20780"/>
<dbReference type="AlphaFoldDB" id="A0A160FPX4"/>
<evidence type="ECO:0000313" key="2">
    <source>
        <dbReference type="Proteomes" id="UP000076852"/>
    </source>
</evidence>
<dbReference type="Proteomes" id="UP000076852">
    <property type="component" value="Chromosome 2"/>
</dbReference>